<feature type="chain" id="PRO_5008581921" evidence="1">
    <location>
        <begin position="19"/>
        <end position="174"/>
    </location>
</feature>
<evidence type="ECO:0000313" key="2">
    <source>
        <dbReference type="EMBL" id="JAS15219.1"/>
    </source>
</evidence>
<evidence type="ECO:0000313" key="3">
    <source>
        <dbReference type="EMBL" id="JAS35047.1"/>
    </source>
</evidence>
<dbReference type="EMBL" id="GEDC01002251">
    <property type="protein sequence ID" value="JAS35047.1"/>
    <property type="molecule type" value="Transcribed_RNA"/>
</dbReference>
<dbReference type="AlphaFoldDB" id="A0A1B6EAW2"/>
<gene>
    <name evidence="3" type="ORF">g.16548</name>
    <name evidence="2" type="ORF">g.16550</name>
</gene>
<keyword evidence="1" id="KW-0732">Signal</keyword>
<organism evidence="3">
    <name type="scientific">Clastoptera arizonana</name>
    <name type="common">Arizona spittle bug</name>
    <dbReference type="NCBI Taxonomy" id="38151"/>
    <lineage>
        <taxon>Eukaryota</taxon>
        <taxon>Metazoa</taxon>
        <taxon>Ecdysozoa</taxon>
        <taxon>Arthropoda</taxon>
        <taxon>Hexapoda</taxon>
        <taxon>Insecta</taxon>
        <taxon>Pterygota</taxon>
        <taxon>Neoptera</taxon>
        <taxon>Paraneoptera</taxon>
        <taxon>Hemiptera</taxon>
        <taxon>Auchenorrhyncha</taxon>
        <taxon>Cercopoidea</taxon>
        <taxon>Clastopteridae</taxon>
        <taxon>Clastoptera</taxon>
    </lineage>
</organism>
<accession>A0A1B6EAW2</accession>
<name>A0A1B6EAW2_9HEMI</name>
<proteinExistence type="predicted"/>
<dbReference type="EMBL" id="GEDC01022079">
    <property type="protein sequence ID" value="JAS15219.1"/>
    <property type="molecule type" value="Transcribed_RNA"/>
</dbReference>
<reference evidence="3" key="1">
    <citation type="submission" date="2015-12" db="EMBL/GenBank/DDBJ databases">
        <title>De novo transcriptome assembly of four potential Pierce s Disease insect vectors from Arizona vineyards.</title>
        <authorList>
            <person name="Tassone E.E."/>
        </authorList>
    </citation>
    <scope>NUCLEOTIDE SEQUENCE</scope>
</reference>
<feature type="signal peptide" evidence="1">
    <location>
        <begin position="1"/>
        <end position="18"/>
    </location>
</feature>
<sequence length="174" mass="19660">MKFIFTITLCAIFGQSLCFRIFEKHDFKICQDAKPVEGVKIADILQDVYVKYLSTNSDSLKKVYANMDSLKLEHLGLYNISYKAVDKQQHIFEGQSTINEKEGGVSYKIVSYEPNQYCLVYGCVQIGDKKLVDRNLMTTSLDNNLDAPLAVDRGMGFSTDLIELPFNYVDLIGG</sequence>
<protein>
    <submittedName>
        <fullName evidence="3">Uncharacterized protein</fullName>
    </submittedName>
</protein>
<evidence type="ECO:0000256" key="1">
    <source>
        <dbReference type="SAM" id="SignalP"/>
    </source>
</evidence>